<reference evidence="2 3" key="1">
    <citation type="journal article" date="2024" name="Commun. Biol.">
        <title>Comparative genomic analysis of thermophilic fungi reveals convergent evolutionary adaptations and gene losses.</title>
        <authorList>
            <person name="Steindorff A.S."/>
            <person name="Aguilar-Pontes M.V."/>
            <person name="Robinson A.J."/>
            <person name="Andreopoulos B."/>
            <person name="LaButti K."/>
            <person name="Kuo A."/>
            <person name="Mondo S."/>
            <person name="Riley R."/>
            <person name="Otillar R."/>
            <person name="Haridas S."/>
            <person name="Lipzen A."/>
            <person name="Grimwood J."/>
            <person name="Schmutz J."/>
            <person name="Clum A."/>
            <person name="Reid I.D."/>
            <person name="Moisan M.C."/>
            <person name="Butler G."/>
            <person name="Nguyen T.T.M."/>
            <person name="Dewar K."/>
            <person name="Conant G."/>
            <person name="Drula E."/>
            <person name="Henrissat B."/>
            <person name="Hansel C."/>
            <person name="Singer S."/>
            <person name="Hutchinson M.I."/>
            <person name="de Vries R.P."/>
            <person name="Natvig D.O."/>
            <person name="Powell A.J."/>
            <person name="Tsang A."/>
            <person name="Grigoriev I.V."/>
        </authorList>
    </citation>
    <scope>NUCLEOTIDE SEQUENCE [LARGE SCALE GENOMIC DNA]</scope>
    <source>
        <strain evidence="2 3">CBS 494.80</strain>
    </source>
</reference>
<feature type="compositionally biased region" description="Polar residues" evidence="1">
    <location>
        <begin position="54"/>
        <end position="76"/>
    </location>
</feature>
<evidence type="ECO:0000313" key="2">
    <source>
        <dbReference type="EMBL" id="KAL2068801.1"/>
    </source>
</evidence>
<dbReference type="EMBL" id="JAZHXI010000008">
    <property type="protein sequence ID" value="KAL2068801.1"/>
    <property type="molecule type" value="Genomic_DNA"/>
</dbReference>
<feature type="region of interest" description="Disordered" evidence="1">
    <location>
        <begin position="1"/>
        <end position="95"/>
    </location>
</feature>
<organism evidence="2 3">
    <name type="scientific">Oculimacula yallundae</name>
    <dbReference type="NCBI Taxonomy" id="86028"/>
    <lineage>
        <taxon>Eukaryota</taxon>
        <taxon>Fungi</taxon>
        <taxon>Dikarya</taxon>
        <taxon>Ascomycota</taxon>
        <taxon>Pezizomycotina</taxon>
        <taxon>Leotiomycetes</taxon>
        <taxon>Helotiales</taxon>
        <taxon>Ploettnerulaceae</taxon>
        <taxon>Oculimacula</taxon>
    </lineage>
</organism>
<feature type="compositionally biased region" description="Polar residues" evidence="1">
    <location>
        <begin position="85"/>
        <end position="95"/>
    </location>
</feature>
<comment type="caution">
    <text evidence="2">The sequence shown here is derived from an EMBL/GenBank/DDBJ whole genome shotgun (WGS) entry which is preliminary data.</text>
</comment>
<proteinExistence type="predicted"/>
<accession>A0ABR4CFP7</accession>
<keyword evidence="3" id="KW-1185">Reference proteome</keyword>
<dbReference type="Proteomes" id="UP001595075">
    <property type="component" value="Unassembled WGS sequence"/>
</dbReference>
<sequence>MAKHNTEAQCPQHPKARQFQPFRSRTPEVRPEQETLFSGDLSEAVRDDAEQIDPESSSNDESGDAQSTARSDQNVDPLTDMNRINACQPQFQEPI</sequence>
<gene>
    <name evidence="2" type="ORF">VTL71DRAFT_15139</name>
</gene>
<evidence type="ECO:0000256" key="1">
    <source>
        <dbReference type="SAM" id="MobiDB-lite"/>
    </source>
</evidence>
<name>A0ABR4CFP7_9HELO</name>
<protein>
    <submittedName>
        <fullName evidence="2">Uncharacterized protein</fullName>
    </submittedName>
</protein>
<evidence type="ECO:0000313" key="3">
    <source>
        <dbReference type="Proteomes" id="UP001595075"/>
    </source>
</evidence>